<evidence type="ECO:0000313" key="1">
    <source>
        <dbReference type="EMBL" id="CAH2051709.1"/>
    </source>
</evidence>
<dbReference type="Proteomes" id="UP000836841">
    <property type="component" value="Chromosome 3"/>
</dbReference>
<organism evidence="1 2">
    <name type="scientific">Thlaspi arvense</name>
    <name type="common">Field penny-cress</name>
    <dbReference type="NCBI Taxonomy" id="13288"/>
    <lineage>
        <taxon>Eukaryota</taxon>
        <taxon>Viridiplantae</taxon>
        <taxon>Streptophyta</taxon>
        <taxon>Embryophyta</taxon>
        <taxon>Tracheophyta</taxon>
        <taxon>Spermatophyta</taxon>
        <taxon>Magnoliopsida</taxon>
        <taxon>eudicotyledons</taxon>
        <taxon>Gunneridae</taxon>
        <taxon>Pentapetalae</taxon>
        <taxon>rosids</taxon>
        <taxon>malvids</taxon>
        <taxon>Brassicales</taxon>
        <taxon>Brassicaceae</taxon>
        <taxon>Thlaspideae</taxon>
        <taxon>Thlaspi</taxon>
    </lineage>
</organism>
<protein>
    <submittedName>
        <fullName evidence="1">Uncharacterized protein</fullName>
    </submittedName>
</protein>
<proteinExistence type="predicted"/>
<accession>A0AAU9RVL3</accession>
<name>A0AAU9RVL3_THLAR</name>
<reference evidence="1 2" key="1">
    <citation type="submission" date="2022-03" db="EMBL/GenBank/DDBJ databases">
        <authorList>
            <person name="Nunn A."/>
            <person name="Chopra R."/>
            <person name="Nunn A."/>
            <person name="Contreras Garrido A."/>
        </authorList>
    </citation>
    <scope>NUCLEOTIDE SEQUENCE [LARGE SCALE GENOMIC DNA]</scope>
</reference>
<evidence type="ECO:0000313" key="2">
    <source>
        <dbReference type="Proteomes" id="UP000836841"/>
    </source>
</evidence>
<dbReference type="AlphaFoldDB" id="A0AAU9RVL3"/>
<dbReference type="EMBL" id="OU466859">
    <property type="protein sequence ID" value="CAH2051709.1"/>
    <property type="molecule type" value="Genomic_DNA"/>
</dbReference>
<keyword evidence="2" id="KW-1185">Reference proteome</keyword>
<sequence>MDNKSATKAEAAPSVIEATMPLKKRKKDIKTEKKISDAMEIMEGFDVRLHQIEEKMDPLISLIRSNNEVKIGSVKAEAEFMPMDGSSLDEEPAQPLSDDSRFGRFVRGRGPFVGPYVRGSFVRGRSPVFRGRGLFVGGRYAGGRCGGLGHCGGC</sequence>
<gene>
    <name evidence="1" type="ORF">TAV2_LOCUS10349</name>
</gene>